<proteinExistence type="predicted"/>
<keyword evidence="3" id="KW-1185">Reference proteome</keyword>
<sequence length="27" mass="3316">MMDYSSITSHPYPFLQRTDRTDQRLKQ</sequence>
<dbReference type="EMBL" id="MPDP01000101">
    <property type="protein sequence ID" value="KAK1481328.1"/>
    <property type="molecule type" value="Genomic_DNA"/>
</dbReference>
<evidence type="ECO:0000313" key="2">
    <source>
        <dbReference type="EMBL" id="KAK1481328.1"/>
    </source>
</evidence>
<feature type="compositionally biased region" description="Basic and acidic residues" evidence="1">
    <location>
        <begin position="17"/>
        <end position="27"/>
    </location>
</feature>
<accession>A0AAI9VFB3</accession>
<gene>
    <name evidence="2" type="ORF">CCUS01_04440</name>
</gene>
<reference evidence="2" key="1">
    <citation type="submission" date="2016-11" db="EMBL/GenBank/DDBJ databases">
        <title>The genome sequence of Colletotrichum cuscutae.</title>
        <authorList>
            <person name="Baroncelli R."/>
        </authorList>
    </citation>
    <scope>NUCLEOTIDE SEQUENCE</scope>
    <source>
        <strain evidence="2">IMI 304802</strain>
    </source>
</reference>
<organism evidence="2 3">
    <name type="scientific">Colletotrichum cuscutae</name>
    <dbReference type="NCBI Taxonomy" id="1209917"/>
    <lineage>
        <taxon>Eukaryota</taxon>
        <taxon>Fungi</taxon>
        <taxon>Dikarya</taxon>
        <taxon>Ascomycota</taxon>
        <taxon>Pezizomycotina</taxon>
        <taxon>Sordariomycetes</taxon>
        <taxon>Hypocreomycetidae</taxon>
        <taxon>Glomerellales</taxon>
        <taxon>Glomerellaceae</taxon>
        <taxon>Colletotrichum</taxon>
        <taxon>Colletotrichum acutatum species complex</taxon>
    </lineage>
</organism>
<evidence type="ECO:0000313" key="3">
    <source>
        <dbReference type="Proteomes" id="UP001239213"/>
    </source>
</evidence>
<comment type="caution">
    <text evidence="2">The sequence shown here is derived from an EMBL/GenBank/DDBJ whole genome shotgun (WGS) entry which is preliminary data.</text>
</comment>
<name>A0AAI9VFB3_9PEZI</name>
<evidence type="ECO:0000256" key="1">
    <source>
        <dbReference type="SAM" id="MobiDB-lite"/>
    </source>
</evidence>
<dbReference type="Proteomes" id="UP001239213">
    <property type="component" value="Unassembled WGS sequence"/>
</dbReference>
<protein>
    <submittedName>
        <fullName evidence="2">Uncharacterized protein</fullName>
    </submittedName>
</protein>
<feature type="region of interest" description="Disordered" evidence="1">
    <location>
        <begin position="1"/>
        <end position="27"/>
    </location>
</feature>
<dbReference type="AlphaFoldDB" id="A0AAI9VFB3"/>